<dbReference type="GO" id="GO:0015153">
    <property type="term" value="F:rhamnose transmembrane transporter activity"/>
    <property type="evidence" value="ECO:0007669"/>
    <property type="project" value="InterPro"/>
</dbReference>
<feature type="transmembrane region" description="Helical" evidence="9">
    <location>
        <begin position="73"/>
        <end position="94"/>
    </location>
</feature>
<feature type="transmembrane region" description="Helical" evidence="9">
    <location>
        <begin position="290"/>
        <end position="310"/>
    </location>
</feature>
<proteinExistence type="predicted"/>
<feature type="transmembrane region" description="Helical" evidence="9">
    <location>
        <begin position="101"/>
        <end position="122"/>
    </location>
</feature>
<dbReference type="RefSeq" id="WP_119987000.1">
    <property type="nucleotide sequence ID" value="NZ_CP032489.1"/>
</dbReference>
<evidence type="ECO:0000256" key="3">
    <source>
        <dbReference type="ARBA" id="ARBA00022519"/>
    </source>
</evidence>
<dbReference type="GO" id="GO:0016020">
    <property type="term" value="C:membrane"/>
    <property type="evidence" value="ECO:0007669"/>
    <property type="project" value="InterPro"/>
</dbReference>
<reference evidence="10 11" key="1">
    <citation type="submission" date="2018-09" db="EMBL/GenBank/DDBJ databases">
        <title>Arachidicoccus sp. nov., a bacterium isolated from soil.</title>
        <authorList>
            <person name="Weon H.-Y."/>
            <person name="Kwon S.-W."/>
            <person name="Lee S.A."/>
        </authorList>
    </citation>
    <scope>NUCLEOTIDE SEQUENCE [LARGE SCALE GENOMIC DNA]</scope>
    <source>
        <strain evidence="10 11">KIS59-12</strain>
    </source>
</reference>
<dbReference type="OrthoDB" id="9790043at2"/>
<evidence type="ECO:0000256" key="4">
    <source>
        <dbReference type="ARBA" id="ARBA00022597"/>
    </source>
</evidence>
<evidence type="ECO:0000256" key="6">
    <source>
        <dbReference type="ARBA" id="ARBA00022847"/>
    </source>
</evidence>
<keyword evidence="3" id="KW-0997">Cell inner membrane</keyword>
<evidence type="ECO:0000256" key="7">
    <source>
        <dbReference type="ARBA" id="ARBA00022989"/>
    </source>
</evidence>
<keyword evidence="7 9" id="KW-1133">Transmembrane helix</keyword>
<name>A0A386HNZ7_9BACT</name>
<feature type="transmembrane region" description="Helical" evidence="9">
    <location>
        <begin position="177"/>
        <end position="196"/>
    </location>
</feature>
<sequence length="345" mass="37750">MITPNPIEGIGFHAAGAASASTCYLPFHKTKKWSWVAYWLIQSLFAWILAPLVIALITVPDFFDVIKQSPSNIVWLTFLLGGMYGFGGMSFGFATRYIGYSLTYAISIGLSAVLGTVLPLLIKGNLIGYFQQSGGNIILIGMIVALLGVALCGLAGFKKEREVKAENKGKFNMKKGFMLAAVAGVLSGVFNIALEIGQPIADLASKKGAGIYEDNAKLIIATAGCFVINVIWFTCLGIKQKNLVELTVKSNIPKPTLFRNFLWAAFGGVLWCMQFFFYGLGHVKMGRFQFASWVIHMSMLIFFSFLVGIAMKEWRNVSKKTYATLIIALIVLGASFFILSFGSMQ</sequence>
<dbReference type="Pfam" id="PF06379">
    <property type="entry name" value="RhaT"/>
    <property type="match status" value="1"/>
</dbReference>
<keyword evidence="8 9" id="KW-0472">Membrane</keyword>
<evidence type="ECO:0000313" key="11">
    <source>
        <dbReference type="Proteomes" id="UP000266118"/>
    </source>
</evidence>
<evidence type="ECO:0000256" key="1">
    <source>
        <dbReference type="ARBA" id="ARBA00022448"/>
    </source>
</evidence>
<dbReference type="Proteomes" id="UP000266118">
    <property type="component" value="Chromosome"/>
</dbReference>
<dbReference type="KEGG" id="ark:D6B99_08525"/>
<keyword evidence="5 9" id="KW-0812">Transmembrane</keyword>
<evidence type="ECO:0000256" key="8">
    <source>
        <dbReference type="ARBA" id="ARBA00023136"/>
    </source>
</evidence>
<evidence type="ECO:0000256" key="5">
    <source>
        <dbReference type="ARBA" id="ARBA00022692"/>
    </source>
</evidence>
<evidence type="ECO:0000256" key="9">
    <source>
        <dbReference type="SAM" id="Phobius"/>
    </source>
</evidence>
<gene>
    <name evidence="10" type="ORF">D6B99_08525</name>
</gene>
<feature type="transmembrane region" description="Helical" evidence="9">
    <location>
        <begin position="322"/>
        <end position="342"/>
    </location>
</feature>
<dbReference type="AlphaFoldDB" id="A0A386HNZ7"/>
<feature type="transmembrane region" description="Helical" evidence="9">
    <location>
        <begin position="257"/>
        <end position="278"/>
    </location>
</feature>
<dbReference type="InterPro" id="IPR004673">
    <property type="entry name" value="L-rhamnose-proton_sym_RhaT"/>
</dbReference>
<keyword evidence="2" id="KW-1003">Cell membrane</keyword>
<feature type="transmembrane region" description="Helical" evidence="9">
    <location>
        <begin position="216"/>
        <end position="236"/>
    </location>
</feature>
<dbReference type="GO" id="GO:0015293">
    <property type="term" value="F:symporter activity"/>
    <property type="evidence" value="ECO:0007669"/>
    <property type="project" value="UniProtKB-KW"/>
</dbReference>
<feature type="transmembrane region" description="Helical" evidence="9">
    <location>
        <begin position="36"/>
        <end position="58"/>
    </location>
</feature>
<accession>A0A386HNZ7</accession>
<keyword evidence="4" id="KW-0762">Sugar transport</keyword>
<dbReference type="EMBL" id="CP032489">
    <property type="protein sequence ID" value="AYD47647.1"/>
    <property type="molecule type" value="Genomic_DNA"/>
</dbReference>
<keyword evidence="6" id="KW-0769">Symport</keyword>
<organism evidence="10 11">
    <name type="scientific">Arachidicoccus soli</name>
    <dbReference type="NCBI Taxonomy" id="2341117"/>
    <lineage>
        <taxon>Bacteria</taxon>
        <taxon>Pseudomonadati</taxon>
        <taxon>Bacteroidota</taxon>
        <taxon>Chitinophagia</taxon>
        <taxon>Chitinophagales</taxon>
        <taxon>Chitinophagaceae</taxon>
        <taxon>Arachidicoccus</taxon>
    </lineage>
</organism>
<evidence type="ECO:0000256" key="2">
    <source>
        <dbReference type="ARBA" id="ARBA00022475"/>
    </source>
</evidence>
<keyword evidence="1" id="KW-0813">Transport</keyword>
<protein>
    <submittedName>
        <fullName evidence="10">Rhamnose:proton symporter</fullName>
    </submittedName>
</protein>
<evidence type="ECO:0000313" key="10">
    <source>
        <dbReference type="EMBL" id="AYD47647.1"/>
    </source>
</evidence>
<keyword evidence="11" id="KW-1185">Reference proteome</keyword>
<feature type="transmembrane region" description="Helical" evidence="9">
    <location>
        <begin position="134"/>
        <end position="157"/>
    </location>
</feature>